<evidence type="ECO:0000256" key="2">
    <source>
        <dbReference type="ARBA" id="ARBA00022722"/>
    </source>
</evidence>
<reference evidence="7 8" key="1">
    <citation type="journal article" date="2007" name="Appl. Environ. Microbiol.">
        <title>Isolation of key methanogens for global methane emission from rice paddy fields: a novel isolate affiliated with the clone cluster rice cluster I.</title>
        <authorList>
            <person name="Sakai S."/>
            <person name="Imachi H."/>
            <person name="Sekiguchi Y."/>
            <person name="Ohashi A."/>
            <person name="Harada H."/>
            <person name="Kamagata Y."/>
        </authorList>
    </citation>
    <scope>NUCLEOTIDE SEQUENCE [LARGE SCALE GENOMIC DNA]</scope>
    <source>
        <strain evidence="8">DSM 17711 / JCM 13418 / NBRC 101707 / SANAE</strain>
    </source>
</reference>
<dbReference type="GO" id="GO:0046872">
    <property type="term" value="F:metal ion binding"/>
    <property type="evidence" value="ECO:0007669"/>
    <property type="project" value="UniProtKB-KW"/>
</dbReference>
<evidence type="ECO:0000256" key="6">
    <source>
        <dbReference type="ARBA" id="ARBA00023014"/>
    </source>
</evidence>
<proteinExistence type="predicted"/>
<dbReference type="GO" id="GO:0004518">
    <property type="term" value="F:nuclease activity"/>
    <property type="evidence" value="ECO:0007669"/>
    <property type="project" value="UniProtKB-KW"/>
</dbReference>
<accession>D1YZN7</accession>
<dbReference type="STRING" id="304371.MCP_1837"/>
<keyword evidence="6" id="KW-0411">Iron-sulfur</keyword>
<dbReference type="Gene3D" id="3.90.320.10">
    <property type="match status" value="1"/>
</dbReference>
<keyword evidence="5" id="KW-0408">Iron</keyword>
<dbReference type="EMBL" id="AP011532">
    <property type="protein sequence ID" value="BAI61909.1"/>
    <property type="molecule type" value="Genomic_DNA"/>
</dbReference>
<dbReference type="Proteomes" id="UP000001882">
    <property type="component" value="Chromosome"/>
</dbReference>
<keyword evidence="4" id="KW-0378">Hydrolase</keyword>
<dbReference type="OrthoDB" id="26676at2157"/>
<dbReference type="GO" id="GO:0051536">
    <property type="term" value="F:iron-sulfur cluster binding"/>
    <property type="evidence" value="ECO:0007669"/>
    <property type="project" value="UniProtKB-KW"/>
</dbReference>
<dbReference type="PANTHER" id="PTHR36531:SF6">
    <property type="entry name" value="DNA REPLICATION ATP-DEPENDENT HELICASE_NUCLEASE DNA2"/>
    <property type="match status" value="1"/>
</dbReference>
<evidence type="ECO:0000313" key="7">
    <source>
        <dbReference type="EMBL" id="BAI61909.1"/>
    </source>
</evidence>
<dbReference type="eggNOG" id="arCOG00793">
    <property type="taxonomic scope" value="Archaea"/>
</dbReference>
<organism evidence="7 8">
    <name type="scientific">Methanocella paludicola (strain DSM 17711 / JCM 13418 / NBRC 101707 / SANAE)</name>
    <dbReference type="NCBI Taxonomy" id="304371"/>
    <lineage>
        <taxon>Archaea</taxon>
        <taxon>Methanobacteriati</taxon>
        <taxon>Methanobacteriota</taxon>
        <taxon>Stenosarchaea group</taxon>
        <taxon>Methanomicrobia</taxon>
        <taxon>Methanocellales</taxon>
        <taxon>Methanocellaceae</taxon>
        <taxon>Methanocella</taxon>
    </lineage>
</organism>
<keyword evidence="3" id="KW-0479">Metal-binding</keyword>
<dbReference type="InterPro" id="IPR051827">
    <property type="entry name" value="Cas4_exonuclease"/>
</dbReference>
<dbReference type="PANTHER" id="PTHR36531">
    <property type="entry name" value="CRISPR-ASSOCIATED EXONUCLEASE CAS4"/>
    <property type="match status" value="1"/>
</dbReference>
<evidence type="ECO:0000256" key="1">
    <source>
        <dbReference type="ARBA" id="ARBA00001966"/>
    </source>
</evidence>
<dbReference type="KEGG" id="mpd:MCP_1837"/>
<dbReference type="InterPro" id="IPR011604">
    <property type="entry name" value="PDDEXK-like_dom_sf"/>
</dbReference>
<evidence type="ECO:0000256" key="3">
    <source>
        <dbReference type="ARBA" id="ARBA00022723"/>
    </source>
</evidence>
<evidence type="ECO:0000256" key="4">
    <source>
        <dbReference type="ARBA" id="ARBA00022801"/>
    </source>
</evidence>
<protein>
    <submittedName>
        <fullName evidence="7">Uncharacterized protein</fullName>
    </submittedName>
</protein>
<reference evidence="8" key="3">
    <citation type="journal article" date="2011" name="PLoS ONE">
        <title>Genome sequence of a mesophilic hydrogenotrophic methanogen Methanocella paludicola, the first cultivated representative of the order Methanocellales.</title>
        <authorList>
            <person name="Sakai S."/>
            <person name="Takaki Y."/>
            <person name="Shimamura S."/>
            <person name="Sekine M."/>
            <person name="Tajima T."/>
            <person name="Kosugi H."/>
            <person name="Ichikawa N."/>
            <person name="Tasumi E."/>
            <person name="Hiraki A.T."/>
            <person name="Shimizu A."/>
            <person name="Kato Y."/>
            <person name="Nishiko R."/>
            <person name="Mori K."/>
            <person name="Fujita N."/>
            <person name="Imachi H."/>
            <person name="Takai K."/>
        </authorList>
    </citation>
    <scope>NUCLEOTIDE SEQUENCE [LARGE SCALE GENOMIC DNA]</scope>
    <source>
        <strain evidence="8">DSM 17711 / JCM 13418 / NBRC 101707 / SANAE</strain>
    </source>
</reference>
<sequence>MQHNEIKYVRASDISSYYMCPRLVYFQRRQVHALAVAAVRADFFKALSHSLGSVMLSPRPELALDDAITRASDDSLLIYGPSYEQTIVGSAAEAREIAMQIVTGLIQEKGQHGEEALMGILFPRTTGTTLYSEKLRISGTVDKIVMAGGAPVPVIISPSQPPKNGVYASDRIRLAAYAMLLGEKYDALCSLGAVEYVPGWCLRRAEIRYEDKRKALYARNRVMDMDRGRMPEAERGKWCGACGHSDACSVKPSLLSSLFK</sequence>
<dbReference type="GO" id="GO:0016787">
    <property type="term" value="F:hydrolase activity"/>
    <property type="evidence" value="ECO:0007669"/>
    <property type="project" value="UniProtKB-KW"/>
</dbReference>
<dbReference type="AlphaFoldDB" id="D1YZN7"/>
<name>D1YZN7_METPS</name>
<keyword evidence="8" id="KW-1185">Reference proteome</keyword>
<keyword evidence="2" id="KW-0540">Nuclease</keyword>
<evidence type="ECO:0000313" key="8">
    <source>
        <dbReference type="Proteomes" id="UP000001882"/>
    </source>
</evidence>
<reference evidence="7 8" key="2">
    <citation type="journal article" date="2008" name="Int. J. Syst. Evol. Microbiol.">
        <title>Methanocella paludicola gen. nov., sp. nov., a methane-producing archaeon, the first isolate of the lineage 'Rice Cluster I', and proposal of the new archaeal order Methanocellales ord. nov.</title>
        <authorList>
            <person name="Sakai S."/>
            <person name="Imachi H."/>
            <person name="Hanada S."/>
            <person name="Ohashi A."/>
            <person name="Harada H."/>
            <person name="Kamagata Y."/>
        </authorList>
    </citation>
    <scope>NUCLEOTIDE SEQUENCE [LARGE SCALE GENOMIC DNA]</scope>
    <source>
        <strain evidence="8">DSM 17711 / JCM 13418 / NBRC 101707 / SANAE</strain>
    </source>
</reference>
<comment type="cofactor">
    <cofactor evidence="1">
        <name>[4Fe-4S] cluster</name>
        <dbReference type="ChEBI" id="CHEBI:49883"/>
    </cofactor>
</comment>
<evidence type="ECO:0000256" key="5">
    <source>
        <dbReference type="ARBA" id="ARBA00023004"/>
    </source>
</evidence>
<dbReference type="InParanoid" id="D1YZN7"/>
<gene>
    <name evidence="7" type="ordered locus">MCP_1837</name>
</gene>